<organism evidence="2 3">
    <name type="scientific">Acorus calamus</name>
    <name type="common">Sweet flag</name>
    <dbReference type="NCBI Taxonomy" id="4465"/>
    <lineage>
        <taxon>Eukaryota</taxon>
        <taxon>Viridiplantae</taxon>
        <taxon>Streptophyta</taxon>
        <taxon>Embryophyta</taxon>
        <taxon>Tracheophyta</taxon>
        <taxon>Spermatophyta</taxon>
        <taxon>Magnoliopsida</taxon>
        <taxon>Liliopsida</taxon>
        <taxon>Acoraceae</taxon>
        <taxon>Acorus</taxon>
    </lineage>
</organism>
<proteinExistence type="predicted"/>
<evidence type="ECO:0000313" key="2">
    <source>
        <dbReference type="EMBL" id="KAK1295856.1"/>
    </source>
</evidence>
<feature type="region of interest" description="Disordered" evidence="1">
    <location>
        <begin position="58"/>
        <end position="81"/>
    </location>
</feature>
<accession>A0AAV9D4K1</accession>
<dbReference type="EMBL" id="JAUJYO010000015">
    <property type="protein sequence ID" value="KAK1295856.1"/>
    <property type="molecule type" value="Genomic_DNA"/>
</dbReference>
<dbReference type="Proteomes" id="UP001180020">
    <property type="component" value="Unassembled WGS sequence"/>
</dbReference>
<evidence type="ECO:0000313" key="3">
    <source>
        <dbReference type="Proteomes" id="UP001180020"/>
    </source>
</evidence>
<comment type="caution">
    <text evidence="2">The sequence shown here is derived from an EMBL/GenBank/DDBJ whole genome shotgun (WGS) entry which is preliminary data.</text>
</comment>
<reference evidence="2" key="1">
    <citation type="journal article" date="2023" name="Nat. Commun.">
        <title>Diploid and tetraploid genomes of Acorus and the evolution of monocots.</title>
        <authorList>
            <person name="Ma L."/>
            <person name="Liu K.W."/>
            <person name="Li Z."/>
            <person name="Hsiao Y.Y."/>
            <person name="Qi Y."/>
            <person name="Fu T."/>
            <person name="Tang G.D."/>
            <person name="Zhang D."/>
            <person name="Sun W.H."/>
            <person name="Liu D.K."/>
            <person name="Li Y."/>
            <person name="Chen G.Z."/>
            <person name="Liu X.D."/>
            <person name="Liao X.Y."/>
            <person name="Jiang Y.T."/>
            <person name="Yu X."/>
            <person name="Hao Y."/>
            <person name="Huang J."/>
            <person name="Zhao X.W."/>
            <person name="Ke S."/>
            <person name="Chen Y.Y."/>
            <person name="Wu W.L."/>
            <person name="Hsu J.L."/>
            <person name="Lin Y.F."/>
            <person name="Huang M.D."/>
            <person name="Li C.Y."/>
            <person name="Huang L."/>
            <person name="Wang Z.W."/>
            <person name="Zhao X."/>
            <person name="Zhong W.Y."/>
            <person name="Peng D.H."/>
            <person name="Ahmad S."/>
            <person name="Lan S."/>
            <person name="Zhang J.S."/>
            <person name="Tsai W.C."/>
            <person name="Van de Peer Y."/>
            <person name="Liu Z.J."/>
        </authorList>
    </citation>
    <scope>NUCLEOTIDE SEQUENCE</scope>
    <source>
        <strain evidence="2">CP</strain>
    </source>
</reference>
<feature type="region of interest" description="Disordered" evidence="1">
    <location>
        <begin position="34"/>
        <end position="53"/>
    </location>
</feature>
<reference evidence="2" key="2">
    <citation type="submission" date="2023-06" db="EMBL/GenBank/DDBJ databases">
        <authorList>
            <person name="Ma L."/>
            <person name="Liu K.-W."/>
            <person name="Li Z."/>
            <person name="Hsiao Y.-Y."/>
            <person name="Qi Y."/>
            <person name="Fu T."/>
            <person name="Tang G."/>
            <person name="Zhang D."/>
            <person name="Sun W.-H."/>
            <person name="Liu D.-K."/>
            <person name="Li Y."/>
            <person name="Chen G.-Z."/>
            <person name="Liu X.-D."/>
            <person name="Liao X.-Y."/>
            <person name="Jiang Y.-T."/>
            <person name="Yu X."/>
            <person name="Hao Y."/>
            <person name="Huang J."/>
            <person name="Zhao X.-W."/>
            <person name="Ke S."/>
            <person name="Chen Y.-Y."/>
            <person name="Wu W.-L."/>
            <person name="Hsu J.-L."/>
            <person name="Lin Y.-F."/>
            <person name="Huang M.-D."/>
            <person name="Li C.-Y."/>
            <person name="Huang L."/>
            <person name="Wang Z.-W."/>
            <person name="Zhao X."/>
            <person name="Zhong W.-Y."/>
            <person name="Peng D.-H."/>
            <person name="Ahmad S."/>
            <person name="Lan S."/>
            <person name="Zhang J.-S."/>
            <person name="Tsai W.-C."/>
            <person name="Van De Peer Y."/>
            <person name="Liu Z.-J."/>
        </authorList>
    </citation>
    <scope>NUCLEOTIDE SEQUENCE</scope>
    <source>
        <strain evidence="2">CP</strain>
        <tissue evidence="2">Leaves</tissue>
    </source>
</reference>
<protein>
    <submittedName>
        <fullName evidence="2">Uncharacterized protein</fullName>
    </submittedName>
</protein>
<dbReference type="AlphaFoldDB" id="A0AAV9D4K1"/>
<gene>
    <name evidence="2" type="ORF">QJS10_CPB15g00718</name>
</gene>
<evidence type="ECO:0000256" key="1">
    <source>
        <dbReference type="SAM" id="MobiDB-lite"/>
    </source>
</evidence>
<name>A0AAV9D4K1_ACOCL</name>
<sequence length="81" mass="8907">MAAEPPSDLDSPLLPQWYSAGESEPEVIVVITSDEEQQQQQKPSENVIASDYGNPFDFLGASLPSLPRRPRPIPSETTPRT</sequence>
<keyword evidence="3" id="KW-1185">Reference proteome</keyword>